<evidence type="ECO:0000313" key="4">
    <source>
        <dbReference type="Proteomes" id="UP000499080"/>
    </source>
</evidence>
<keyword evidence="1" id="KW-0862">Zinc</keyword>
<dbReference type="InterPro" id="IPR001878">
    <property type="entry name" value="Znf_CCHC"/>
</dbReference>
<keyword evidence="1" id="KW-0863">Zinc-finger</keyword>
<dbReference type="SUPFAM" id="SSF57756">
    <property type="entry name" value="Retrovirus zinc finger-like domains"/>
    <property type="match status" value="1"/>
</dbReference>
<dbReference type="PROSITE" id="PS50158">
    <property type="entry name" value="ZF_CCHC"/>
    <property type="match status" value="1"/>
</dbReference>
<proteinExistence type="predicted"/>
<dbReference type="GO" id="GO:0003676">
    <property type="term" value="F:nucleic acid binding"/>
    <property type="evidence" value="ECO:0007669"/>
    <property type="project" value="InterPro"/>
</dbReference>
<protein>
    <recommendedName>
        <fullName evidence="2">CCHC-type domain-containing protein</fullName>
    </recommendedName>
</protein>
<sequence>MMMKLEAAQQASRRDRYVITGADVVHQLDPAIENLAKKARKILSLKMWKQGETSNKYSKKTAKCWNCGTECHFQRNCQARQDKWANNTPNDNEQRKLEHGGIAGWRLPDVEKHHFEV</sequence>
<name>A0A4Y2A7E0_ARAVE</name>
<dbReference type="GO" id="GO:0008270">
    <property type="term" value="F:zinc ion binding"/>
    <property type="evidence" value="ECO:0007669"/>
    <property type="project" value="UniProtKB-KW"/>
</dbReference>
<reference evidence="3 4" key="1">
    <citation type="journal article" date="2019" name="Sci. Rep.">
        <title>Orb-weaving spider Araneus ventricosus genome elucidates the spidroin gene catalogue.</title>
        <authorList>
            <person name="Kono N."/>
            <person name="Nakamura H."/>
            <person name="Ohtoshi R."/>
            <person name="Moran D.A.P."/>
            <person name="Shinohara A."/>
            <person name="Yoshida Y."/>
            <person name="Fujiwara M."/>
            <person name="Mori M."/>
            <person name="Tomita M."/>
            <person name="Arakawa K."/>
        </authorList>
    </citation>
    <scope>NUCLEOTIDE SEQUENCE [LARGE SCALE GENOMIC DNA]</scope>
</reference>
<dbReference type="AlphaFoldDB" id="A0A4Y2A7E0"/>
<comment type="caution">
    <text evidence="3">The sequence shown here is derived from an EMBL/GenBank/DDBJ whole genome shotgun (WGS) entry which is preliminary data.</text>
</comment>
<evidence type="ECO:0000259" key="2">
    <source>
        <dbReference type="PROSITE" id="PS50158"/>
    </source>
</evidence>
<dbReference type="EMBL" id="BGPR01000008">
    <property type="protein sequence ID" value="GBL75683.1"/>
    <property type="molecule type" value="Genomic_DNA"/>
</dbReference>
<keyword evidence="4" id="KW-1185">Reference proteome</keyword>
<dbReference type="Proteomes" id="UP000499080">
    <property type="component" value="Unassembled WGS sequence"/>
</dbReference>
<accession>A0A4Y2A7E0</accession>
<organism evidence="3 4">
    <name type="scientific">Araneus ventricosus</name>
    <name type="common">Orbweaver spider</name>
    <name type="synonym">Epeira ventricosa</name>
    <dbReference type="NCBI Taxonomy" id="182803"/>
    <lineage>
        <taxon>Eukaryota</taxon>
        <taxon>Metazoa</taxon>
        <taxon>Ecdysozoa</taxon>
        <taxon>Arthropoda</taxon>
        <taxon>Chelicerata</taxon>
        <taxon>Arachnida</taxon>
        <taxon>Araneae</taxon>
        <taxon>Araneomorphae</taxon>
        <taxon>Entelegynae</taxon>
        <taxon>Araneoidea</taxon>
        <taxon>Araneidae</taxon>
        <taxon>Araneus</taxon>
    </lineage>
</organism>
<keyword evidence="1" id="KW-0479">Metal-binding</keyword>
<gene>
    <name evidence="3" type="ORF">AVEN_154993_1</name>
</gene>
<evidence type="ECO:0000256" key="1">
    <source>
        <dbReference type="PROSITE-ProRule" id="PRU00047"/>
    </source>
</evidence>
<dbReference type="InterPro" id="IPR036875">
    <property type="entry name" value="Znf_CCHC_sf"/>
</dbReference>
<evidence type="ECO:0000313" key="3">
    <source>
        <dbReference type="EMBL" id="GBL75683.1"/>
    </source>
</evidence>
<feature type="domain" description="CCHC-type" evidence="2">
    <location>
        <begin position="63"/>
        <end position="77"/>
    </location>
</feature>